<dbReference type="PROSITE" id="PS00518">
    <property type="entry name" value="ZF_RING_1"/>
    <property type="match status" value="1"/>
</dbReference>
<evidence type="ECO:0000256" key="6">
    <source>
        <dbReference type="SAM" id="SignalP"/>
    </source>
</evidence>
<evidence type="ECO:0000256" key="5">
    <source>
        <dbReference type="SAM" id="Coils"/>
    </source>
</evidence>
<reference evidence="9 10" key="1">
    <citation type="submission" date="2016-11" db="EMBL/GenBank/DDBJ databases">
        <title>The macronuclear genome of Stentor coeruleus: a giant cell with tiny introns.</title>
        <authorList>
            <person name="Slabodnick M."/>
            <person name="Ruby J.G."/>
            <person name="Reiff S.B."/>
            <person name="Swart E.C."/>
            <person name="Gosai S."/>
            <person name="Prabakaran S."/>
            <person name="Witkowska E."/>
            <person name="Larue G.E."/>
            <person name="Fisher S."/>
            <person name="Freeman R.M."/>
            <person name="Gunawardena J."/>
            <person name="Chu W."/>
            <person name="Stover N.A."/>
            <person name="Gregory B.D."/>
            <person name="Nowacki M."/>
            <person name="Derisi J."/>
            <person name="Roy S.W."/>
            <person name="Marshall W.F."/>
            <person name="Sood P."/>
        </authorList>
    </citation>
    <scope>NUCLEOTIDE SEQUENCE [LARGE SCALE GENOMIC DNA]</scope>
    <source>
        <strain evidence="9">WM001</strain>
    </source>
</reference>
<dbReference type="SMART" id="SM00336">
    <property type="entry name" value="BBOX"/>
    <property type="match status" value="1"/>
</dbReference>
<evidence type="ECO:0000313" key="9">
    <source>
        <dbReference type="EMBL" id="OMJ77343.1"/>
    </source>
</evidence>
<protein>
    <recommendedName>
        <fullName evidence="11">RING-type domain-containing protein</fullName>
    </recommendedName>
</protein>
<dbReference type="InterPro" id="IPR000315">
    <property type="entry name" value="Znf_B-box"/>
</dbReference>
<dbReference type="InterPro" id="IPR027370">
    <property type="entry name" value="Znf-RING_euk"/>
</dbReference>
<dbReference type="Pfam" id="PF00643">
    <property type="entry name" value="zf-B_box"/>
    <property type="match status" value="1"/>
</dbReference>
<name>A0A1R2BKQ0_9CILI</name>
<dbReference type="Pfam" id="PF13445">
    <property type="entry name" value="zf-RING_UBOX"/>
    <property type="match status" value="1"/>
</dbReference>
<dbReference type="PROSITE" id="PS50119">
    <property type="entry name" value="ZF_BBOX"/>
    <property type="match status" value="1"/>
</dbReference>
<dbReference type="EMBL" id="MPUH01000580">
    <property type="protein sequence ID" value="OMJ77343.1"/>
    <property type="molecule type" value="Genomic_DNA"/>
</dbReference>
<dbReference type="SUPFAM" id="SSF57850">
    <property type="entry name" value="RING/U-box"/>
    <property type="match status" value="1"/>
</dbReference>
<dbReference type="AlphaFoldDB" id="A0A1R2BKQ0"/>
<dbReference type="InterPro" id="IPR013083">
    <property type="entry name" value="Znf_RING/FYVE/PHD"/>
</dbReference>
<sequence length="349" mass="40511">MSMVTIKLILFLYIIKMRPNLIFKPLIGEGNSYSSEEELPSTQQMYDIQAENSHFHSKPQVYPLRPIKKSSKCCPQCKQKFNSTTNLPFLLPSCGHTFCKFCLQKMSCKTFIRCGLCNSMTYKELKKLPVNYALIEAFESSNKKPRCKEHNSEIMAYCCNDDILLCGSCTFAHRTHEVNLLTDPKIQIIANSKKNYLKNQEHELCELKTEWEKAKEELQQGLKELKMSADKHKEALNATEENIIQEIKMGSERCVHEIRKIEDTEEYAQLKNKIRDNIMRISDRLKSISEMKEQFDILPIVDKLKKALKSEAVDYDSPPSLSPAHKVVEKLKNPIEYERSIKNYNLRIV</sequence>
<evidence type="ECO:0000256" key="3">
    <source>
        <dbReference type="ARBA" id="ARBA00022833"/>
    </source>
</evidence>
<keyword evidence="3" id="KW-0862">Zinc</keyword>
<evidence type="ECO:0000259" key="8">
    <source>
        <dbReference type="PROSITE" id="PS50119"/>
    </source>
</evidence>
<feature type="signal peptide" evidence="6">
    <location>
        <begin position="1"/>
        <end position="19"/>
    </location>
</feature>
<keyword evidence="1" id="KW-0479">Metal-binding</keyword>
<dbReference type="OrthoDB" id="128536at2759"/>
<evidence type="ECO:0000259" key="7">
    <source>
        <dbReference type="PROSITE" id="PS50089"/>
    </source>
</evidence>
<evidence type="ECO:0000256" key="2">
    <source>
        <dbReference type="ARBA" id="ARBA00022771"/>
    </source>
</evidence>
<keyword evidence="10" id="KW-1185">Reference proteome</keyword>
<keyword evidence="2 4" id="KW-0863">Zinc-finger</keyword>
<dbReference type="SUPFAM" id="SSF57845">
    <property type="entry name" value="B-box zinc-binding domain"/>
    <property type="match status" value="1"/>
</dbReference>
<evidence type="ECO:0000313" key="10">
    <source>
        <dbReference type="Proteomes" id="UP000187209"/>
    </source>
</evidence>
<keyword evidence="6" id="KW-0732">Signal</keyword>
<keyword evidence="5" id="KW-0175">Coiled coil</keyword>
<dbReference type="GO" id="GO:0008270">
    <property type="term" value="F:zinc ion binding"/>
    <property type="evidence" value="ECO:0007669"/>
    <property type="project" value="UniProtKB-KW"/>
</dbReference>
<dbReference type="Gene3D" id="3.30.160.60">
    <property type="entry name" value="Classic Zinc Finger"/>
    <property type="match status" value="1"/>
</dbReference>
<evidence type="ECO:0008006" key="11">
    <source>
        <dbReference type="Google" id="ProtNLM"/>
    </source>
</evidence>
<proteinExistence type="predicted"/>
<dbReference type="Gene3D" id="3.30.40.10">
    <property type="entry name" value="Zinc/RING finger domain, C3HC4 (zinc finger)"/>
    <property type="match status" value="1"/>
</dbReference>
<dbReference type="InterPro" id="IPR050143">
    <property type="entry name" value="TRIM/RBCC"/>
</dbReference>
<dbReference type="InterPro" id="IPR001841">
    <property type="entry name" value="Znf_RING"/>
</dbReference>
<evidence type="ECO:0000256" key="4">
    <source>
        <dbReference type="PROSITE-ProRule" id="PRU00024"/>
    </source>
</evidence>
<feature type="coiled-coil region" evidence="5">
    <location>
        <begin position="208"/>
        <end position="242"/>
    </location>
</feature>
<feature type="domain" description="RING-type" evidence="7">
    <location>
        <begin position="74"/>
        <end position="118"/>
    </location>
</feature>
<dbReference type="PANTHER" id="PTHR24103">
    <property type="entry name" value="E3 UBIQUITIN-PROTEIN LIGASE TRIM"/>
    <property type="match status" value="1"/>
</dbReference>
<dbReference type="InterPro" id="IPR017907">
    <property type="entry name" value="Znf_RING_CS"/>
</dbReference>
<comment type="caution">
    <text evidence="9">The sequence shown here is derived from an EMBL/GenBank/DDBJ whole genome shotgun (WGS) entry which is preliminary data.</text>
</comment>
<gene>
    <name evidence="9" type="ORF">SteCoe_23091</name>
</gene>
<evidence type="ECO:0000256" key="1">
    <source>
        <dbReference type="ARBA" id="ARBA00022723"/>
    </source>
</evidence>
<organism evidence="9 10">
    <name type="scientific">Stentor coeruleus</name>
    <dbReference type="NCBI Taxonomy" id="5963"/>
    <lineage>
        <taxon>Eukaryota</taxon>
        <taxon>Sar</taxon>
        <taxon>Alveolata</taxon>
        <taxon>Ciliophora</taxon>
        <taxon>Postciliodesmatophora</taxon>
        <taxon>Heterotrichea</taxon>
        <taxon>Heterotrichida</taxon>
        <taxon>Stentoridae</taxon>
        <taxon>Stentor</taxon>
    </lineage>
</organism>
<accession>A0A1R2BKQ0</accession>
<feature type="domain" description="B box-type" evidence="8">
    <location>
        <begin position="142"/>
        <end position="181"/>
    </location>
</feature>
<dbReference type="PROSITE" id="PS50089">
    <property type="entry name" value="ZF_RING_2"/>
    <property type="match status" value="1"/>
</dbReference>
<dbReference type="Proteomes" id="UP000187209">
    <property type="component" value="Unassembled WGS sequence"/>
</dbReference>
<feature type="chain" id="PRO_5012435716" description="RING-type domain-containing protein" evidence="6">
    <location>
        <begin position="20"/>
        <end position="349"/>
    </location>
</feature>